<keyword evidence="3" id="KW-1185">Reference proteome</keyword>
<feature type="region of interest" description="Disordered" evidence="1">
    <location>
        <begin position="719"/>
        <end position="787"/>
    </location>
</feature>
<protein>
    <recommendedName>
        <fullName evidence="4">Myb-like domain-containing protein</fullName>
    </recommendedName>
</protein>
<name>A0A2T4AIC2_TRIHA</name>
<feature type="region of interest" description="Disordered" evidence="1">
    <location>
        <begin position="372"/>
        <end position="400"/>
    </location>
</feature>
<accession>A0A2T4AIC2</accession>
<feature type="region of interest" description="Disordered" evidence="1">
    <location>
        <begin position="470"/>
        <end position="501"/>
    </location>
</feature>
<evidence type="ECO:0000313" key="2">
    <source>
        <dbReference type="EMBL" id="PTB56844.1"/>
    </source>
</evidence>
<evidence type="ECO:0008006" key="4">
    <source>
        <dbReference type="Google" id="ProtNLM"/>
    </source>
</evidence>
<feature type="compositionally biased region" description="Basic and acidic residues" evidence="1">
    <location>
        <begin position="490"/>
        <end position="501"/>
    </location>
</feature>
<proteinExistence type="predicted"/>
<dbReference type="GeneID" id="36631717"/>
<organism evidence="2 3">
    <name type="scientific">Trichoderma harzianum CBS 226.95</name>
    <dbReference type="NCBI Taxonomy" id="983964"/>
    <lineage>
        <taxon>Eukaryota</taxon>
        <taxon>Fungi</taxon>
        <taxon>Dikarya</taxon>
        <taxon>Ascomycota</taxon>
        <taxon>Pezizomycotina</taxon>
        <taxon>Sordariomycetes</taxon>
        <taxon>Hypocreomycetidae</taxon>
        <taxon>Hypocreales</taxon>
        <taxon>Hypocreaceae</taxon>
        <taxon>Trichoderma</taxon>
    </lineage>
</organism>
<dbReference type="Proteomes" id="UP000241690">
    <property type="component" value="Unassembled WGS sequence"/>
</dbReference>
<evidence type="ECO:0000313" key="3">
    <source>
        <dbReference type="Proteomes" id="UP000241690"/>
    </source>
</evidence>
<evidence type="ECO:0000256" key="1">
    <source>
        <dbReference type="SAM" id="MobiDB-lite"/>
    </source>
</evidence>
<dbReference type="RefSeq" id="XP_024776521.1">
    <property type="nucleotide sequence ID" value="XM_024923134.1"/>
</dbReference>
<gene>
    <name evidence="2" type="ORF">M431DRAFT_82215</name>
</gene>
<dbReference type="EMBL" id="KZ679678">
    <property type="protein sequence ID" value="PTB56844.1"/>
    <property type="molecule type" value="Genomic_DNA"/>
</dbReference>
<feature type="compositionally biased region" description="Polar residues" evidence="1">
    <location>
        <begin position="377"/>
        <end position="392"/>
    </location>
</feature>
<dbReference type="STRING" id="983964.A0A2T4AIC2"/>
<reference evidence="2 3" key="1">
    <citation type="submission" date="2016-07" db="EMBL/GenBank/DDBJ databases">
        <title>Multiple horizontal gene transfer events from other fungi enriched the ability of initially mycotrophic Trichoderma (Ascomycota) to feed on dead plant biomass.</title>
        <authorList>
            <consortium name="DOE Joint Genome Institute"/>
            <person name="Aerts A."/>
            <person name="Atanasova L."/>
            <person name="Chenthamara K."/>
            <person name="Zhang J."/>
            <person name="Grujic M."/>
            <person name="Henrissat B."/>
            <person name="Kuo A."/>
            <person name="Salamov A."/>
            <person name="Lipzen A."/>
            <person name="Labutti K."/>
            <person name="Barry K."/>
            <person name="Miao Y."/>
            <person name="Rahimi M.J."/>
            <person name="Shen Q."/>
            <person name="Grigoriev I.V."/>
            <person name="Kubicek C.P."/>
            <person name="Druzhinina I.S."/>
        </authorList>
    </citation>
    <scope>NUCLEOTIDE SEQUENCE [LARGE SCALE GENOMIC DNA]</scope>
    <source>
        <strain evidence="2 3">CBS 226.95</strain>
    </source>
</reference>
<dbReference type="AlphaFoldDB" id="A0A2T4AIC2"/>
<sequence length="805" mass="88701">MSGTASFSNAGIEIQYLNQSAIPRSPYTQKMNPIFAGLITPPESPIRYAQRDSLDTTAAHSPVLSNLEANPALSSTNEVQKAVEALSVAIRNASAEQDANFTKVPSTPVTPVDFDNIREAIYSIVENTVEEKMADAMGPLRLNISKLDDLQSHFRRETTDIRDQNDTMSRQLDLHYRTVEQHAEEFKSQSRTMHTMIGAQADNIAATINMVNHLSQVVTNLPLAINQVVHSAVQQQTQLALRDIMFAQQQAMFSISDVSRARQSVSSDGLSSQCTCNHHCLEIESMASTQHGSGSLKQISPNTSSKSNRGFKHALRRLFGSNKLQFIANCLLHTFKMGLPEMKTTPKKSQTAAHDHRTPSKVMKAQITPRVNKLKTPGSTPRDTAYTHNLPTGEQKKGNGRVTGRSLIMWNRPRMTEKLLLHIHYECVRHKVNIPWDAISHRLRPGSSGQAILQHVNRLRKELLAEGHMVPPPAHKTSPSTPYDPTVRGYVRDPTSDDKRATRSVGFDEKLDDAKINLPDAFDAMDEGEDEFFPEANGDELYSPEADADVIALEDDIPLPVTPTPVRHAAPRPPVSASATQYNLKAQSIQQDNVAATQQLDLFDNNLFADITPPNFVLNNTEGLQPMGIQNPIAFTNEAQLLMGGANLFDPFTTQPLTKPSHEQISPCGQSPLGNVPNSFFMGNPFNLQSGGFYNNLAQANFMAQPNLMAQPPFGFAMPPTPPDLFNPEEKEEPQSSPAANEHRGISVSPVSSPVAAQLPTFQPETLQPEIESPEQQFDEATPALPFSDDFVGHELLLEFLANSE</sequence>